<accession>A0A5P2FXU4</accession>
<dbReference type="KEGG" id="arac:E0W69_000530"/>
<keyword evidence="2" id="KW-1185">Reference proteome</keyword>
<evidence type="ECO:0000313" key="1">
    <source>
        <dbReference type="EMBL" id="QES87208.1"/>
    </source>
</evidence>
<dbReference type="RefSeq" id="WP_131328086.1">
    <property type="nucleotide sequence ID" value="NZ_CP044016.1"/>
</dbReference>
<sequence>MENVIFEFIVLNLDDEQRYRILILASEGTSKRALNVQVKKDLGTKNYIEQSDRMVQPADFGQYLKEMAKAPMVMKLKEI</sequence>
<dbReference type="EMBL" id="CP044016">
    <property type="protein sequence ID" value="QES87208.1"/>
    <property type="molecule type" value="Genomic_DNA"/>
</dbReference>
<organism evidence="1 2">
    <name type="scientific">Rhizosphaericola mali</name>
    <dbReference type="NCBI Taxonomy" id="2545455"/>
    <lineage>
        <taxon>Bacteria</taxon>
        <taxon>Pseudomonadati</taxon>
        <taxon>Bacteroidota</taxon>
        <taxon>Chitinophagia</taxon>
        <taxon>Chitinophagales</taxon>
        <taxon>Chitinophagaceae</taxon>
        <taxon>Rhizosphaericola</taxon>
    </lineage>
</organism>
<gene>
    <name evidence="1" type="ORF">E0W69_000530</name>
</gene>
<dbReference type="AlphaFoldDB" id="A0A5P2FXU4"/>
<protein>
    <submittedName>
        <fullName evidence="1">Uncharacterized protein</fullName>
    </submittedName>
</protein>
<proteinExistence type="predicted"/>
<dbReference type="Proteomes" id="UP000292424">
    <property type="component" value="Chromosome"/>
</dbReference>
<evidence type="ECO:0000313" key="2">
    <source>
        <dbReference type="Proteomes" id="UP000292424"/>
    </source>
</evidence>
<name>A0A5P2FXU4_9BACT</name>
<reference evidence="1 2" key="1">
    <citation type="submission" date="2019-09" db="EMBL/GenBank/DDBJ databases">
        <title>Complete genome sequence of Arachidicoccus sp. B3-10 isolated from apple orchard soil.</title>
        <authorList>
            <person name="Kim H.S."/>
            <person name="Han K.-I."/>
            <person name="Suh M.K."/>
            <person name="Lee K.C."/>
            <person name="Eom M.K."/>
            <person name="Kim J.-S."/>
            <person name="Kang S.W."/>
            <person name="Sin Y."/>
            <person name="Lee J.-S."/>
        </authorList>
    </citation>
    <scope>NUCLEOTIDE SEQUENCE [LARGE SCALE GENOMIC DNA]</scope>
    <source>
        <strain evidence="1 2">B3-10</strain>
    </source>
</reference>